<proteinExistence type="predicted"/>
<comment type="caution">
    <text evidence="1">The sequence shown here is derived from an EMBL/GenBank/DDBJ whole genome shotgun (WGS) entry which is preliminary data.</text>
</comment>
<evidence type="ECO:0000313" key="1">
    <source>
        <dbReference type="EMBL" id="KAG5584118.1"/>
    </source>
</evidence>
<protein>
    <submittedName>
        <fullName evidence="1">Uncharacterized protein</fullName>
    </submittedName>
</protein>
<dbReference type="EMBL" id="JACXVP010000009">
    <property type="protein sequence ID" value="KAG5584118.1"/>
    <property type="molecule type" value="Genomic_DNA"/>
</dbReference>
<dbReference type="AlphaFoldDB" id="A0A9J5XA19"/>
<keyword evidence="2" id="KW-1185">Reference proteome</keyword>
<sequence>MPKFGPFHNFQQQQFHQPKPIWPNFLYANSIPNSSSPLPYDPAPGPPSFLFKNKTQKRTAARWLRTQAVHCLLLSSSARPSQFPVQAARDFLKSRFSFSLCSCRFWLLIGILGVTSRWWKISPSSSLIVLFAASNKWLCLYLPLVIENLDFN</sequence>
<accession>A0A9J5XA19</accession>
<evidence type="ECO:0000313" key="2">
    <source>
        <dbReference type="Proteomes" id="UP000824120"/>
    </source>
</evidence>
<organism evidence="1 2">
    <name type="scientific">Solanum commersonii</name>
    <name type="common">Commerson's wild potato</name>
    <name type="synonym">Commerson's nightshade</name>
    <dbReference type="NCBI Taxonomy" id="4109"/>
    <lineage>
        <taxon>Eukaryota</taxon>
        <taxon>Viridiplantae</taxon>
        <taxon>Streptophyta</taxon>
        <taxon>Embryophyta</taxon>
        <taxon>Tracheophyta</taxon>
        <taxon>Spermatophyta</taxon>
        <taxon>Magnoliopsida</taxon>
        <taxon>eudicotyledons</taxon>
        <taxon>Gunneridae</taxon>
        <taxon>Pentapetalae</taxon>
        <taxon>asterids</taxon>
        <taxon>lamiids</taxon>
        <taxon>Solanales</taxon>
        <taxon>Solanaceae</taxon>
        <taxon>Solanoideae</taxon>
        <taxon>Solaneae</taxon>
        <taxon>Solanum</taxon>
    </lineage>
</organism>
<gene>
    <name evidence="1" type="ORF">H5410_044552</name>
</gene>
<name>A0A9J5XA19_SOLCO</name>
<reference evidence="1 2" key="1">
    <citation type="submission" date="2020-09" db="EMBL/GenBank/DDBJ databases">
        <title>De no assembly of potato wild relative species, Solanum commersonii.</title>
        <authorList>
            <person name="Cho K."/>
        </authorList>
    </citation>
    <scope>NUCLEOTIDE SEQUENCE [LARGE SCALE GENOMIC DNA]</scope>
    <source>
        <strain evidence="1">LZ3.2</strain>
        <tissue evidence="1">Leaf</tissue>
    </source>
</reference>
<dbReference type="Proteomes" id="UP000824120">
    <property type="component" value="Chromosome 9"/>
</dbReference>